<feature type="signal peptide" evidence="1">
    <location>
        <begin position="1"/>
        <end position="23"/>
    </location>
</feature>
<dbReference type="CDD" id="cd05483">
    <property type="entry name" value="retropepsin_like_bacteria"/>
    <property type="match status" value="1"/>
</dbReference>
<keyword evidence="1" id="KW-0732">Signal</keyword>
<reference evidence="2 3" key="1">
    <citation type="journal article" date="2018" name="Sci. Rep.">
        <title>A novel species of the marine cyanobacterium Acaryochloris with a unique pigment content and lifestyle.</title>
        <authorList>
            <person name="Partensky F."/>
            <person name="Six C."/>
            <person name="Ratin M."/>
            <person name="Garczarek L."/>
            <person name="Vaulot D."/>
            <person name="Probert I."/>
            <person name="Calteau A."/>
            <person name="Gourvil P."/>
            <person name="Marie D."/>
            <person name="Grebert T."/>
            <person name="Bouchier C."/>
            <person name="Le Panse S."/>
            <person name="Gachenot M."/>
            <person name="Rodriguez F."/>
            <person name="Garrido J.L."/>
        </authorList>
    </citation>
    <scope>NUCLEOTIDE SEQUENCE [LARGE SCALE GENOMIC DNA]</scope>
    <source>
        <strain evidence="2 3">RCC1774</strain>
    </source>
</reference>
<sequence>MKFRFSLLLAGVLLTLTPIKSWGQSITSLNQQLQQSVGSQNWSQAIQIIDQMVKVSPGQAASLNQYRSELQRLQQSQPAQTYSAPTAAKAGVVGQIPIKRRSAGVPVVDVTFNGRQSFEMLVDSGASFTVITRPMAKALGITGAHIVDTVRVSTANGTTQFPIVYVSSVDVGGLRSTQIPVAIAGPDMKLGLLGQDFLQKYDVLIRARQIEFSQQR</sequence>
<dbReference type="Gene3D" id="2.40.70.10">
    <property type="entry name" value="Acid Proteases"/>
    <property type="match status" value="1"/>
</dbReference>
<dbReference type="GO" id="GO:0004190">
    <property type="term" value="F:aspartic-type endopeptidase activity"/>
    <property type="evidence" value="ECO:0007669"/>
    <property type="project" value="InterPro"/>
</dbReference>
<organism evidence="2 3">
    <name type="scientific">Acaryochloris thomasi RCC1774</name>
    <dbReference type="NCBI Taxonomy" id="1764569"/>
    <lineage>
        <taxon>Bacteria</taxon>
        <taxon>Bacillati</taxon>
        <taxon>Cyanobacteriota</taxon>
        <taxon>Cyanophyceae</taxon>
        <taxon>Acaryochloridales</taxon>
        <taxon>Acaryochloridaceae</taxon>
        <taxon>Acaryochloris</taxon>
        <taxon>Acaryochloris thomasi</taxon>
    </lineage>
</organism>
<dbReference type="InterPro" id="IPR021109">
    <property type="entry name" value="Peptidase_aspartic_dom_sf"/>
</dbReference>
<dbReference type="PROSITE" id="PS00141">
    <property type="entry name" value="ASP_PROTEASE"/>
    <property type="match status" value="1"/>
</dbReference>
<comment type="caution">
    <text evidence="2">The sequence shown here is derived from an EMBL/GenBank/DDBJ whole genome shotgun (WGS) entry which is preliminary data.</text>
</comment>
<dbReference type="OrthoDB" id="513120at2"/>
<dbReference type="AlphaFoldDB" id="A0A2W1JYG1"/>
<dbReference type="Pfam" id="PF13975">
    <property type="entry name" value="gag-asp_proteas"/>
    <property type="match status" value="1"/>
</dbReference>
<dbReference type="InterPro" id="IPR011969">
    <property type="entry name" value="Clan_AA_Asp_peptidase_C"/>
</dbReference>
<evidence type="ECO:0000256" key="1">
    <source>
        <dbReference type="SAM" id="SignalP"/>
    </source>
</evidence>
<proteinExistence type="predicted"/>
<gene>
    <name evidence="2" type="ORF">C1752_00028</name>
</gene>
<protein>
    <recommendedName>
        <fullName evidence="4">Peptidase A2 domain-containing protein</fullName>
    </recommendedName>
</protein>
<dbReference type="RefSeq" id="WP_110984021.1">
    <property type="nucleotide sequence ID" value="NZ_CAWNWM010000001.1"/>
</dbReference>
<dbReference type="InterPro" id="IPR001969">
    <property type="entry name" value="Aspartic_peptidase_AS"/>
</dbReference>
<dbReference type="Proteomes" id="UP000248857">
    <property type="component" value="Unassembled WGS sequence"/>
</dbReference>
<keyword evidence="3" id="KW-1185">Reference proteome</keyword>
<evidence type="ECO:0008006" key="4">
    <source>
        <dbReference type="Google" id="ProtNLM"/>
    </source>
</evidence>
<accession>A0A2W1JYG1</accession>
<dbReference type="InterPro" id="IPR034122">
    <property type="entry name" value="Retropepsin-like_bacterial"/>
</dbReference>
<name>A0A2W1JYG1_9CYAN</name>
<dbReference type="EMBL" id="PQWO01000001">
    <property type="protein sequence ID" value="PZD75285.1"/>
    <property type="molecule type" value="Genomic_DNA"/>
</dbReference>
<feature type="chain" id="PRO_5016173467" description="Peptidase A2 domain-containing protein" evidence="1">
    <location>
        <begin position="24"/>
        <end position="216"/>
    </location>
</feature>
<dbReference type="NCBIfam" id="TIGR02281">
    <property type="entry name" value="clan_AA_DTGA"/>
    <property type="match status" value="1"/>
</dbReference>
<dbReference type="GO" id="GO:0006508">
    <property type="term" value="P:proteolysis"/>
    <property type="evidence" value="ECO:0007669"/>
    <property type="project" value="InterPro"/>
</dbReference>
<evidence type="ECO:0000313" key="3">
    <source>
        <dbReference type="Proteomes" id="UP000248857"/>
    </source>
</evidence>
<dbReference type="SUPFAM" id="SSF50630">
    <property type="entry name" value="Acid proteases"/>
    <property type="match status" value="1"/>
</dbReference>
<evidence type="ECO:0000313" key="2">
    <source>
        <dbReference type="EMBL" id="PZD75285.1"/>
    </source>
</evidence>